<evidence type="ECO:0000313" key="5">
    <source>
        <dbReference type="EMBL" id="KAF5764267.1"/>
    </source>
</evidence>
<name>A0A251S835_HELAN</name>
<dbReference type="Proteomes" id="UP000215914">
    <property type="component" value="Chromosome 15"/>
</dbReference>
<dbReference type="OMA" id="QSIDCES"/>
<evidence type="ECO:0000313" key="6">
    <source>
        <dbReference type="EMBL" id="OTF94994.1"/>
    </source>
</evidence>
<reference evidence="5 7" key="1">
    <citation type="journal article" date="2017" name="Nature">
        <title>The sunflower genome provides insights into oil metabolism, flowering and Asterid evolution.</title>
        <authorList>
            <person name="Badouin H."/>
            <person name="Gouzy J."/>
            <person name="Grassa C.J."/>
            <person name="Murat F."/>
            <person name="Staton S.E."/>
            <person name="Cottret L."/>
            <person name="Lelandais-Briere C."/>
            <person name="Owens G.L."/>
            <person name="Carrere S."/>
            <person name="Mayjonade B."/>
            <person name="Legrand L."/>
            <person name="Gill N."/>
            <person name="Kane N.C."/>
            <person name="Bowers J.E."/>
            <person name="Hubner S."/>
            <person name="Bellec A."/>
            <person name="Berard A."/>
            <person name="Berges H."/>
            <person name="Blanchet N."/>
            <person name="Boniface M.C."/>
            <person name="Brunel D."/>
            <person name="Catrice O."/>
            <person name="Chaidir N."/>
            <person name="Claudel C."/>
            <person name="Donnadieu C."/>
            <person name="Faraut T."/>
            <person name="Fievet G."/>
            <person name="Helmstetter N."/>
            <person name="King M."/>
            <person name="Knapp S.J."/>
            <person name="Lai Z."/>
            <person name="Le Paslier M.C."/>
            <person name="Lippi Y."/>
            <person name="Lorenzon L."/>
            <person name="Mandel J.R."/>
            <person name="Marage G."/>
            <person name="Marchand G."/>
            <person name="Marquand E."/>
            <person name="Bret-Mestries E."/>
            <person name="Morien E."/>
            <person name="Nambeesan S."/>
            <person name="Nguyen T."/>
            <person name="Pegot-Espagnet P."/>
            <person name="Pouilly N."/>
            <person name="Raftis F."/>
            <person name="Sallet E."/>
            <person name="Schiex T."/>
            <person name="Thomas J."/>
            <person name="Vandecasteele C."/>
            <person name="Vares D."/>
            <person name="Vear F."/>
            <person name="Vautrin S."/>
            <person name="Crespi M."/>
            <person name="Mangin B."/>
            <person name="Burke J.M."/>
            <person name="Salse J."/>
            <person name="Munos S."/>
            <person name="Vincourt P."/>
            <person name="Rieseberg L.H."/>
            <person name="Langlade N.B."/>
        </authorList>
    </citation>
    <scope>NUCLEOTIDE SEQUENCE [LARGE SCALE GENOMIC DNA]</scope>
    <source>
        <strain evidence="7">cv. SF193</strain>
        <tissue evidence="5">Leaves</tissue>
    </source>
</reference>
<dbReference type="PROSITE" id="PS51767">
    <property type="entry name" value="PEPTIDASE_A1"/>
    <property type="match status" value="1"/>
</dbReference>
<keyword evidence="3 6" id="KW-0378">Hydrolase</keyword>
<evidence type="ECO:0000256" key="3">
    <source>
        <dbReference type="ARBA" id="ARBA00022801"/>
    </source>
</evidence>
<feature type="domain" description="Peptidase A1" evidence="4">
    <location>
        <begin position="1"/>
        <end position="108"/>
    </location>
</feature>
<dbReference type="EMBL" id="CM007904">
    <property type="protein sequence ID" value="OTF94994.1"/>
    <property type="molecule type" value="Genomic_DNA"/>
</dbReference>
<dbReference type="AlphaFoldDB" id="A0A251S835"/>
<comment type="similarity">
    <text evidence="1">Belongs to the peptidase A1 family.</text>
</comment>
<dbReference type="Pfam" id="PF14543">
    <property type="entry name" value="TAXi_N"/>
    <property type="match status" value="1"/>
</dbReference>
<organism evidence="6 7">
    <name type="scientific">Helianthus annuus</name>
    <name type="common">Common sunflower</name>
    <dbReference type="NCBI Taxonomy" id="4232"/>
    <lineage>
        <taxon>Eukaryota</taxon>
        <taxon>Viridiplantae</taxon>
        <taxon>Streptophyta</taxon>
        <taxon>Embryophyta</taxon>
        <taxon>Tracheophyta</taxon>
        <taxon>Spermatophyta</taxon>
        <taxon>Magnoliopsida</taxon>
        <taxon>eudicotyledons</taxon>
        <taxon>Gunneridae</taxon>
        <taxon>Pentapetalae</taxon>
        <taxon>asterids</taxon>
        <taxon>campanulids</taxon>
        <taxon>Asterales</taxon>
        <taxon>Asteraceae</taxon>
        <taxon>Asteroideae</taxon>
        <taxon>Heliantheae alliance</taxon>
        <taxon>Heliantheae</taxon>
        <taxon>Helianthus</taxon>
    </lineage>
</organism>
<keyword evidence="6" id="KW-0858">Xylan degradation</keyword>
<dbReference type="InterPro" id="IPR032861">
    <property type="entry name" value="TAXi_N"/>
</dbReference>
<keyword evidence="7" id="KW-1185">Reference proteome</keyword>
<dbReference type="GO" id="GO:0045493">
    <property type="term" value="P:xylan catabolic process"/>
    <property type="evidence" value="ECO:0007669"/>
    <property type="project" value="UniProtKB-KW"/>
</dbReference>
<evidence type="ECO:0000259" key="4">
    <source>
        <dbReference type="PROSITE" id="PS51767"/>
    </source>
</evidence>
<keyword evidence="6" id="KW-0624">Polysaccharide degradation</keyword>
<dbReference type="InterPro" id="IPR033121">
    <property type="entry name" value="PEPTIDASE_A1"/>
</dbReference>
<evidence type="ECO:0000256" key="2">
    <source>
        <dbReference type="ARBA" id="ARBA00022670"/>
    </source>
</evidence>
<dbReference type="EC" id="3.4.23.12" evidence="5"/>
<accession>A0A251S835</accession>
<keyword evidence="6" id="KW-0119">Carbohydrate metabolism</keyword>
<reference evidence="6" key="2">
    <citation type="submission" date="2017-02" db="EMBL/GenBank/DDBJ databases">
        <title>Sunflower complete genome.</title>
        <authorList>
            <person name="Langlade N."/>
            <person name="Munos S."/>
        </authorList>
    </citation>
    <scope>NUCLEOTIDE SEQUENCE [LARGE SCALE GENOMIC DNA]</scope>
    <source>
        <tissue evidence="6">Leaves</tissue>
    </source>
</reference>
<dbReference type="InterPro" id="IPR051708">
    <property type="entry name" value="Plant_Aspart_Prot_A1"/>
</dbReference>
<gene>
    <name evidence="6" type="ORF">HannXRQ_Chr15g0478211</name>
    <name evidence="5" type="ORF">HanXRQr2_Chr15g0690081</name>
</gene>
<dbReference type="SUPFAM" id="SSF50630">
    <property type="entry name" value="Acid proteases"/>
    <property type="match status" value="1"/>
</dbReference>
<dbReference type="PANTHER" id="PTHR47967">
    <property type="entry name" value="OS07G0603500 PROTEIN-RELATED"/>
    <property type="match status" value="1"/>
</dbReference>
<proteinExistence type="inferred from homology"/>
<sequence length="108" mass="11426">MQCKPCTECYKHTAPLFYPKSSSTYQSIDCESETCKALATIATNCSATKKCEFLSLYADESVSTGIVSTETITLGDRVLPNIVFGCSFTNDGVFQPTCGGIVGLGGGD</sequence>
<dbReference type="Gene3D" id="2.40.70.10">
    <property type="entry name" value="Acid Proteases"/>
    <property type="match status" value="1"/>
</dbReference>
<dbReference type="PANTHER" id="PTHR47967:SF66">
    <property type="entry name" value="ASPARTIC PROTEINASE CDR1-RELATED"/>
    <property type="match status" value="1"/>
</dbReference>
<dbReference type="GO" id="GO:0008233">
    <property type="term" value="F:peptidase activity"/>
    <property type="evidence" value="ECO:0007669"/>
    <property type="project" value="UniProtKB-KW"/>
</dbReference>
<dbReference type="GO" id="GO:0016798">
    <property type="term" value="F:hydrolase activity, acting on glycosyl bonds"/>
    <property type="evidence" value="ECO:0007669"/>
    <property type="project" value="UniProtKB-KW"/>
</dbReference>
<keyword evidence="6" id="KW-0326">Glycosidase</keyword>
<dbReference type="InterPro" id="IPR021109">
    <property type="entry name" value="Peptidase_aspartic_dom_sf"/>
</dbReference>
<dbReference type="EMBL" id="MNCJ02000330">
    <property type="protein sequence ID" value="KAF5764267.1"/>
    <property type="molecule type" value="Genomic_DNA"/>
</dbReference>
<evidence type="ECO:0000313" key="7">
    <source>
        <dbReference type="Proteomes" id="UP000215914"/>
    </source>
</evidence>
<reference evidence="5" key="3">
    <citation type="submission" date="2020-06" db="EMBL/GenBank/DDBJ databases">
        <title>Helianthus annuus Genome sequencing and assembly Release 2.</title>
        <authorList>
            <person name="Gouzy J."/>
            <person name="Langlade N."/>
            <person name="Munos S."/>
        </authorList>
    </citation>
    <scope>NUCLEOTIDE SEQUENCE</scope>
    <source>
        <tissue evidence="5">Leaves</tissue>
    </source>
</reference>
<dbReference type="InParanoid" id="A0A251S835"/>
<dbReference type="GO" id="GO:0006508">
    <property type="term" value="P:proteolysis"/>
    <property type="evidence" value="ECO:0007669"/>
    <property type="project" value="UniProtKB-KW"/>
</dbReference>
<dbReference type="Gramene" id="mRNA:HanXRQr2_Chr15g0690081">
    <property type="protein sequence ID" value="CDS:HanXRQr2_Chr15g0690081.1"/>
    <property type="gene ID" value="HanXRQr2_Chr15g0690081"/>
</dbReference>
<keyword evidence="2" id="KW-0645">Protease</keyword>
<protein>
    <submittedName>
        <fullName evidence="5">Nepenthesin</fullName>
        <ecNumber evidence="5">3.4.23.12</ecNumber>
    </submittedName>
    <submittedName>
        <fullName evidence="6">Putative aspartic peptidase A1 family, Aspartic peptidase domain, Xylanase inhibitor</fullName>
    </submittedName>
</protein>
<evidence type="ECO:0000256" key="1">
    <source>
        <dbReference type="ARBA" id="ARBA00007447"/>
    </source>
</evidence>